<gene>
    <name evidence="1" type="ORF">Cfor_01158</name>
</gene>
<dbReference type="AlphaFoldDB" id="A0A6L2PW20"/>
<dbReference type="InParanoid" id="A0A6L2PW20"/>
<reference evidence="2" key="1">
    <citation type="submission" date="2020-01" db="EMBL/GenBank/DDBJ databases">
        <title>Draft genome sequence of the Termite Coptotermes fromosanus.</title>
        <authorList>
            <person name="Itakura S."/>
            <person name="Yosikawa Y."/>
            <person name="Umezawa K."/>
        </authorList>
    </citation>
    <scope>NUCLEOTIDE SEQUENCE [LARGE SCALE GENOMIC DNA]</scope>
</reference>
<dbReference type="Gene3D" id="3.30.420.10">
    <property type="entry name" value="Ribonuclease H-like superfamily/Ribonuclease H"/>
    <property type="match status" value="1"/>
</dbReference>
<keyword evidence="2" id="KW-1185">Reference proteome</keyword>
<organism evidence="1 2">
    <name type="scientific">Coptotermes formosanus</name>
    <name type="common">Formosan subterranean termite</name>
    <dbReference type="NCBI Taxonomy" id="36987"/>
    <lineage>
        <taxon>Eukaryota</taxon>
        <taxon>Metazoa</taxon>
        <taxon>Ecdysozoa</taxon>
        <taxon>Arthropoda</taxon>
        <taxon>Hexapoda</taxon>
        <taxon>Insecta</taxon>
        <taxon>Pterygota</taxon>
        <taxon>Neoptera</taxon>
        <taxon>Polyneoptera</taxon>
        <taxon>Dictyoptera</taxon>
        <taxon>Blattodea</taxon>
        <taxon>Blattoidea</taxon>
        <taxon>Termitoidae</taxon>
        <taxon>Rhinotermitidae</taxon>
        <taxon>Coptotermes</taxon>
    </lineage>
</organism>
<evidence type="ECO:0000313" key="2">
    <source>
        <dbReference type="Proteomes" id="UP000502823"/>
    </source>
</evidence>
<dbReference type="OrthoDB" id="5871067at2759"/>
<comment type="caution">
    <text evidence="1">The sequence shown here is derived from an EMBL/GenBank/DDBJ whole genome shotgun (WGS) entry which is preliminary data.</text>
</comment>
<sequence>MAPLQNKPRSSHNILYVFYDFETTQDTRYTQTATRHVPNLVCRQQFCAQCENQSDATVDCVRCAVRKHSFWEDPVADMLTYLCEPRPWADTVVARAHNAEAFELHFILNTAIFPKWQPKLITNGVKIMCMKVELITFLDSLNYLPFPLRKLPDEFGLMSRKSWYPHYFNTPENLNYVLAIPDVSYHGFDAMSHSEQEEFCAWYEGQKGSIFDNR</sequence>
<name>A0A6L2PW20_COPFO</name>
<dbReference type="InterPro" id="IPR036397">
    <property type="entry name" value="RNaseH_sf"/>
</dbReference>
<dbReference type="Proteomes" id="UP000502823">
    <property type="component" value="Unassembled WGS sequence"/>
</dbReference>
<dbReference type="SUPFAM" id="SSF53098">
    <property type="entry name" value="Ribonuclease H-like"/>
    <property type="match status" value="1"/>
</dbReference>
<accession>A0A6L2PW20</accession>
<dbReference type="GO" id="GO:0003676">
    <property type="term" value="F:nucleic acid binding"/>
    <property type="evidence" value="ECO:0007669"/>
    <property type="project" value="InterPro"/>
</dbReference>
<evidence type="ECO:0000313" key="1">
    <source>
        <dbReference type="EMBL" id="GFG35830.1"/>
    </source>
</evidence>
<dbReference type="InterPro" id="IPR012337">
    <property type="entry name" value="RNaseH-like_sf"/>
</dbReference>
<protein>
    <recommendedName>
        <fullName evidence="3">DNA-directed DNA polymerase</fullName>
    </recommendedName>
</protein>
<evidence type="ECO:0008006" key="3">
    <source>
        <dbReference type="Google" id="ProtNLM"/>
    </source>
</evidence>
<proteinExistence type="predicted"/>
<dbReference type="EMBL" id="BLKM01005966">
    <property type="protein sequence ID" value="GFG35830.1"/>
    <property type="molecule type" value="Genomic_DNA"/>
</dbReference>